<name>A0A7S9Q2Q3_9PSED</name>
<dbReference type="NCBIfam" id="TIGR03696">
    <property type="entry name" value="Rhs_assc_core"/>
    <property type="match status" value="1"/>
</dbReference>
<dbReference type="InterPro" id="IPR050708">
    <property type="entry name" value="T6SS_VgrG/RHS"/>
</dbReference>
<evidence type="ECO:0000313" key="1">
    <source>
        <dbReference type="EMBL" id="QPH48782.1"/>
    </source>
</evidence>
<sequence length="303" mass="32918">MSKAPNSSLLFYQGNKLSTVREDAVTRTILRGAEAPLAEQLTGATTTAGLLTTDDKGSVLSVLSDDEEPPHSYSAYGHDPTLPSTRVATGFNGEALEPTARCYLLGQGYRAYSPSLGRFIAADSLSPFGEGGLNSYAYCTNDPVNAVDPSGHATLVIEIFKQIKRQPTTTVTRFTAGSKVPPSTKIVKQGNSKYYSKTWQPDTLYRYETRTLNRVPVNQDLGGGKGAILKENLARYKANEKDLRTLQTLQDLLPTEAGGLHLNTLVERQRGMLNEGGRLLKSALDPQDLTTHIRGNPRTTQGE</sequence>
<proteinExistence type="predicted"/>
<gene>
    <name evidence="1" type="ORF">IZU98_20815</name>
</gene>
<dbReference type="PANTHER" id="PTHR32305:SF15">
    <property type="entry name" value="PROTEIN RHSA-RELATED"/>
    <property type="match status" value="1"/>
</dbReference>
<dbReference type="PANTHER" id="PTHR32305">
    <property type="match status" value="1"/>
</dbReference>
<dbReference type="Gene3D" id="2.180.10.10">
    <property type="entry name" value="RHS repeat-associated core"/>
    <property type="match status" value="1"/>
</dbReference>
<accession>A0A7S9Q2Q3</accession>
<dbReference type="InterPro" id="IPR022385">
    <property type="entry name" value="Rhs_assc_core"/>
</dbReference>
<reference evidence="1 2" key="1">
    <citation type="submission" date="2020-11" db="EMBL/GenBank/DDBJ databases">
        <title>Pseudomonas fulva producing VIM-24.</title>
        <authorList>
            <person name="Liu S."/>
        </authorList>
    </citation>
    <scope>NUCLEOTIDE SEQUENCE [LARGE SCALE GENOMIC DNA]</scope>
    <source>
        <strain evidence="1 2">ZDHY414</strain>
    </source>
</reference>
<dbReference type="EMBL" id="CP064946">
    <property type="protein sequence ID" value="QPH48782.1"/>
    <property type="molecule type" value="Genomic_DNA"/>
</dbReference>
<evidence type="ECO:0000313" key="2">
    <source>
        <dbReference type="Proteomes" id="UP000594430"/>
    </source>
</evidence>
<dbReference type="RefSeq" id="WP_050587292.1">
    <property type="nucleotide sequence ID" value="NZ_CP014025.1"/>
</dbReference>
<organism evidence="1 2">
    <name type="scientific">Pseudomonas fulva</name>
    <dbReference type="NCBI Taxonomy" id="47880"/>
    <lineage>
        <taxon>Bacteria</taxon>
        <taxon>Pseudomonadati</taxon>
        <taxon>Pseudomonadota</taxon>
        <taxon>Gammaproteobacteria</taxon>
        <taxon>Pseudomonadales</taxon>
        <taxon>Pseudomonadaceae</taxon>
        <taxon>Pseudomonas</taxon>
    </lineage>
</organism>
<protein>
    <submittedName>
        <fullName evidence="1">RHS repeat-associated core domain-containing protein</fullName>
    </submittedName>
</protein>
<dbReference type="Proteomes" id="UP000594430">
    <property type="component" value="Chromosome"/>
</dbReference>
<dbReference type="AlphaFoldDB" id="A0A7S9Q2Q3"/>